<evidence type="ECO:0000313" key="2">
    <source>
        <dbReference type="Proteomes" id="UP000031586"/>
    </source>
</evidence>
<dbReference type="EMBL" id="JPRD01000015">
    <property type="protein sequence ID" value="KIF53231.1"/>
    <property type="molecule type" value="Genomic_DNA"/>
</dbReference>
<organism evidence="1 2">
    <name type="scientific">Vibrio owensii CAIM 1854 = LMG 25443</name>
    <dbReference type="NCBI Taxonomy" id="1229493"/>
    <lineage>
        <taxon>Bacteria</taxon>
        <taxon>Pseudomonadati</taxon>
        <taxon>Pseudomonadota</taxon>
        <taxon>Gammaproteobacteria</taxon>
        <taxon>Vibrionales</taxon>
        <taxon>Vibrionaceae</taxon>
        <taxon>Vibrio</taxon>
    </lineage>
</organism>
<reference evidence="1 2" key="1">
    <citation type="submission" date="2014-07" db="EMBL/GenBank/DDBJ databases">
        <title>Unique and conserved regions in Vibrio harveyi and related species in comparison with the shrimp pathogen Vibrio harveyi CAIM 1792.</title>
        <authorList>
            <person name="Espinoza-Valles I."/>
            <person name="Vora G."/>
            <person name="Leekitcharoenphon P."/>
            <person name="Ussery D."/>
            <person name="Hoj L."/>
            <person name="Gomez-Gil B."/>
        </authorList>
    </citation>
    <scope>NUCLEOTIDE SEQUENCE [LARGE SCALE GENOMIC DNA]</scope>
    <source>
        <strain evidence="2">CAIM 1854 / LMG 25443</strain>
    </source>
</reference>
<accession>A0A0C1ZJ49</accession>
<dbReference type="RefSeq" id="WP_020194419.1">
    <property type="nucleotide sequence ID" value="NZ_BAOH01000005.1"/>
</dbReference>
<proteinExistence type="predicted"/>
<dbReference type="AlphaFoldDB" id="A0A0C1ZJ49"/>
<comment type="caution">
    <text evidence="1">The sequence shown here is derived from an EMBL/GenBank/DDBJ whole genome shotgun (WGS) entry which is preliminary data.</text>
</comment>
<dbReference type="PATRIC" id="fig|1229493.5.peg.1064"/>
<gene>
    <name evidence="1" type="ORF">H735_09890</name>
</gene>
<evidence type="ECO:0000313" key="1">
    <source>
        <dbReference type="EMBL" id="KIF53231.1"/>
    </source>
</evidence>
<dbReference type="Proteomes" id="UP000031586">
    <property type="component" value="Unassembled WGS sequence"/>
</dbReference>
<name>A0A0C1ZJ49_9VIBR</name>
<sequence>MHQQLINIQQGYEVGAMQGSVDDTSTVILLTELATNRKWVLKHIFSDSEYPESNDETTVFFNKQHAVDYTLDQIRKKGTIDLSHWYTEQFWLEQIYYNN</sequence>
<protein>
    <submittedName>
        <fullName evidence="1">Uncharacterized protein</fullName>
    </submittedName>
</protein>